<reference evidence="1 2" key="1">
    <citation type="submission" date="2019-08" db="EMBL/GenBank/DDBJ databases">
        <title>100 year-old enigma solved: identification of Planctomyces bekefii, the type genus and species of the phylum Planctomycetes.</title>
        <authorList>
            <person name="Svetlana D.N."/>
            <person name="Overmann J."/>
        </authorList>
    </citation>
    <scope>NUCLEOTIDE SEQUENCE [LARGE SCALE GENOMIC DNA]</scope>
    <source>
        <strain evidence="1">Phe10_nw2017</strain>
    </source>
</reference>
<evidence type="ECO:0000313" key="1">
    <source>
        <dbReference type="EMBL" id="TWW07974.1"/>
    </source>
</evidence>
<feature type="non-terminal residue" evidence="1">
    <location>
        <position position="1"/>
    </location>
</feature>
<sequence>PFHFSSDNLNQDAVAVDQIEMFQKSVLSQVHRFLEIGLPPRAMRFAQELSQFYLTGAHWTAASAYQLPIH</sequence>
<proteinExistence type="predicted"/>
<evidence type="ECO:0000313" key="2">
    <source>
        <dbReference type="Proteomes" id="UP000321083"/>
    </source>
</evidence>
<protein>
    <submittedName>
        <fullName evidence="1">Uncharacterized protein</fullName>
    </submittedName>
</protein>
<gene>
    <name evidence="1" type="ORF">E3A20_28950</name>
</gene>
<dbReference type="AlphaFoldDB" id="A0A5C6M3Z7"/>
<name>A0A5C6M3Z7_9PLAN</name>
<organism evidence="1 2">
    <name type="scientific">Planctomyces bekefii</name>
    <dbReference type="NCBI Taxonomy" id="1653850"/>
    <lineage>
        <taxon>Bacteria</taxon>
        <taxon>Pseudomonadati</taxon>
        <taxon>Planctomycetota</taxon>
        <taxon>Planctomycetia</taxon>
        <taxon>Planctomycetales</taxon>
        <taxon>Planctomycetaceae</taxon>
        <taxon>Planctomyces</taxon>
    </lineage>
</organism>
<dbReference type="InterPro" id="IPR007411">
    <property type="entry name" value="EpmC"/>
</dbReference>
<reference evidence="1 2" key="2">
    <citation type="submission" date="2019-08" db="EMBL/GenBank/DDBJ databases">
        <authorList>
            <person name="Henke P."/>
        </authorList>
    </citation>
    <scope>NUCLEOTIDE SEQUENCE [LARGE SCALE GENOMIC DNA]</scope>
    <source>
        <strain evidence="1">Phe10_nw2017</strain>
    </source>
</reference>
<dbReference type="Pfam" id="PF04315">
    <property type="entry name" value="EpmC"/>
    <property type="match status" value="1"/>
</dbReference>
<comment type="caution">
    <text evidence="1">The sequence shown here is derived from an EMBL/GenBank/DDBJ whole genome shotgun (WGS) entry which is preliminary data.</text>
</comment>
<keyword evidence="2" id="KW-1185">Reference proteome</keyword>
<dbReference type="EMBL" id="SRHE01000911">
    <property type="protein sequence ID" value="TWW07974.1"/>
    <property type="molecule type" value="Genomic_DNA"/>
</dbReference>
<accession>A0A5C6M3Z7</accession>
<dbReference type="Proteomes" id="UP000321083">
    <property type="component" value="Unassembled WGS sequence"/>
</dbReference>